<reference evidence="2" key="1">
    <citation type="journal article" date="2019" name="Int. J. Syst. Evol. Microbiol.">
        <title>The Global Catalogue of Microorganisms (GCM) 10K type strain sequencing project: providing services to taxonomists for standard genome sequencing and annotation.</title>
        <authorList>
            <consortium name="The Broad Institute Genomics Platform"/>
            <consortium name="The Broad Institute Genome Sequencing Center for Infectious Disease"/>
            <person name="Wu L."/>
            <person name="Ma J."/>
        </authorList>
    </citation>
    <scope>NUCLEOTIDE SEQUENCE [LARGE SCALE GENOMIC DNA]</scope>
    <source>
        <strain evidence="2">CGMCC 1.18578</strain>
    </source>
</reference>
<gene>
    <name evidence="1" type="ORF">ACFPQ4_00280</name>
</gene>
<dbReference type="EMBL" id="JBHSNC010000001">
    <property type="protein sequence ID" value="MFC5527900.1"/>
    <property type="molecule type" value="Genomic_DNA"/>
</dbReference>
<proteinExistence type="predicted"/>
<protein>
    <recommendedName>
        <fullName evidence="3">Helix-turn-helix domain-containing protein</fullName>
    </recommendedName>
</protein>
<sequence>MAREDIQKKWEERIAAFRSSGEKASRWCKANQVDRRGLYTWMKRLSASSNFYTPRKSGNSKQNMKNIVLDLPLTY</sequence>
<evidence type="ECO:0000313" key="1">
    <source>
        <dbReference type="EMBL" id="MFC5527900.1"/>
    </source>
</evidence>
<dbReference type="Proteomes" id="UP001596108">
    <property type="component" value="Unassembled WGS sequence"/>
</dbReference>
<evidence type="ECO:0008006" key="3">
    <source>
        <dbReference type="Google" id="ProtNLM"/>
    </source>
</evidence>
<dbReference type="RefSeq" id="WP_378109706.1">
    <property type="nucleotide sequence ID" value="NZ_JBHSNC010000001.1"/>
</dbReference>
<evidence type="ECO:0000313" key="2">
    <source>
        <dbReference type="Proteomes" id="UP001596108"/>
    </source>
</evidence>
<accession>A0ABW0QT08</accession>
<comment type="caution">
    <text evidence="1">The sequence shown here is derived from an EMBL/GenBank/DDBJ whole genome shotgun (WGS) entry which is preliminary data.</text>
</comment>
<dbReference type="NCBIfam" id="NF047593">
    <property type="entry name" value="IS66_ISAeme5_TnpA"/>
    <property type="match status" value="1"/>
</dbReference>
<keyword evidence="2" id="KW-1185">Reference proteome</keyword>
<organism evidence="1 2">
    <name type="scientific">Cohnella yongneupensis</name>
    <dbReference type="NCBI Taxonomy" id="425006"/>
    <lineage>
        <taxon>Bacteria</taxon>
        <taxon>Bacillati</taxon>
        <taxon>Bacillota</taxon>
        <taxon>Bacilli</taxon>
        <taxon>Bacillales</taxon>
        <taxon>Paenibacillaceae</taxon>
        <taxon>Cohnella</taxon>
    </lineage>
</organism>
<name>A0ABW0QT08_9BACL</name>